<keyword evidence="6 7" id="KW-0472">Membrane</keyword>
<organism evidence="9 10">
    <name type="scientific">Salmonella enterica subsp. enterica serovar Sanjuan</name>
    <dbReference type="NCBI Taxonomy" id="1160765"/>
    <lineage>
        <taxon>Bacteria</taxon>
        <taxon>Pseudomonadati</taxon>
        <taxon>Pseudomonadota</taxon>
        <taxon>Gammaproteobacteria</taxon>
        <taxon>Enterobacterales</taxon>
        <taxon>Enterobacteriaceae</taxon>
        <taxon>Salmonella</taxon>
    </lineage>
</organism>
<keyword evidence="9" id="KW-0449">Lipoprotein</keyword>
<keyword evidence="3" id="KW-1003">Cell membrane</keyword>
<dbReference type="PANTHER" id="PTHR30489">
    <property type="entry name" value="LIPOPROTEIN-RELEASING SYSTEM TRANSMEMBRANE PROTEIN LOLE"/>
    <property type="match status" value="1"/>
</dbReference>
<dbReference type="PANTHER" id="PTHR30489:SF8">
    <property type="entry name" value="LIPOPROTEIN-RELEASING SYSTEM TRANSMEMBRANE PROTEIN LOLC"/>
    <property type="match status" value="1"/>
</dbReference>
<feature type="domain" description="ABC3 transporter permease C-terminal" evidence="8">
    <location>
        <begin position="9"/>
        <end position="131"/>
    </location>
</feature>
<proteinExistence type="inferred from homology"/>
<feature type="transmembrane region" description="Helical" evidence="7">
    <location>
        <begin position="49"/>
        <end position="75"/>
    </location>
</feature>
<dbReference type="GO" id="GO:0098797">
    <property type="term" value="C:plasma membrane protein complex"/>
    <property type="evidence" value="ECO:0007669"/>
    <property type="project" value="TreeGrafter"/>
</dbReference>
<dbReference type="AlphaFoldDB" id="A0A3S4EVH2"/>
<gene>
    <name evidence="9" type="primary">lolC_1</name>
    <name evidence="9" type="ORF">NCTC7406_03068</name>
</gene>
<keyword evidence="4 7" id="KW-0812">Transmembrane</keyword>
<evidence type="ECO:0000313" key="9">
    <source>
        <dbReference type="EMBL" id="VEA07580.1"/>
    </source>
</evidence>
<dbReference type="InterPro" id="IPR051447">
    <property type="entry name" value="Lipoprotein-release_system"/>
</dbReference>
<dbReference type="GO" id="GO:0044874">
    <property type="term" value="P:lipoprotein localization to outer membrane"/>
    <property type="evidence" value="ECO:0007669"/>
    <property type="project" value="TreeGrafter"/>
</dbReference>
<evidence type="ECO:0000313" key="10">
    <source>
        <dbReference type="Proteomes" id="UP000276345"/>
    </source>
</evidence>
<name>A0A3S4EVH2_SALET</name>
<comment type="similarity">
    <text evidence="2">Belongs to the ABC-4 integral membrane protein family. LolC/E subfamily.</text>
</comment>
<dbReference type="EMBL" id="LR134142">
    <property type="protein sequence ID" value="VEA07580.1"/>
    <property type="molecule type" value="Genomic_DNA"/>
</dbReference>
<evidence type="ECO:0000256" key="1">
    <source>
        <dbReference type="ARBA" id="ARBA00004651"/>
    </source>
</evidence>
<dbReference type="InterPro" id="IPR003838">
    <property type="entry name" value="ABC3_permease_C"/>
</dbReference>
<feature type="transmembrane region" description="Helical" evidence="7">
    <location>
        <begin position="105"/>
        <end position="124"/>
    </location>
</feature>
<evidence type="ECO:0000256" key="5">
    <source>
        <dbReference type="ARBA" id="ARBA00022989"/>
    </source>
</evidence>
<evidence type="ECO:0000256" key="6">
    <source>
        <dbReference type="ARBA" id="ARBA00023136"/>
    </source>
</evidence>
<sequence>MEKNMMGLLLSLIVAVAAFNIITSLGLMVMEKQGEVAILQTQGLTSRQIMMVFMVQGASAGIIGALLGAALGALLASQLNNLMPIIGAFLDGAALPVAIEPLQVIVIALVAMAIALLSTLYPSWRAAATQPAEALRYE</sequence>
<evidence type="ECO:0000256" key="2">
    <source>
        <dbReference type="ARBA" id="ARBA00005236"/>
    </source>
</evidence>
<dbReference type="Proteomes" id="UP000276345">
    <property type="component" value="Chromosome"/>
</dbReference>
<feature type="transmembrane region" description="Helical" evidence="7">
    <location>
        <begin position="7"/>
        <end position="29"/>
    </location>
</feature>
<protein>
    <submittedName>
        <fullName evidence="9">Outer membrane-specific lipoprotein transporter subunit LolC</fullName>
    </submittedName>
</protein>
<evidence type="ECO:0000256" key="7">
    <source>
        <dbReference type="SAM" id="Phobius"/>
    </source>
</evidence>
<keyword evidence="5 7" id="KW-1133">Transmembrane helix</keyword>
<reference evidence="9 10" key="1">
    <citation type="submission" date="2018-12" db="EMBL/GenBank/DDBJ databases">
        <authorList>
            <consortium name="Pathogen Informatics"/>
        </authorList>
    </citation>
    <scope>NUCLEOTIDE SEQUENCE [LARGE SCALE GENOMIC DNA]</scope>
    <source>
        <strain evidence="9 10">NCTC7406</strain>
    </source>
</reference>
<evidence type="ECO:0000256" key="3">
    <source>
        <dbReference type="ARBA" id="ARBA00022475"/>
    </source>
</evidence>
<dbReference type="Pfam" id="PF02687">
    <property type="entry name" value="FtsX"/>
    <property type="match status" value="1"/>
</dbReference>
<feature type="transmembrane region" description="Helical" evidence="7">
    <location>
        <begin position="82"/>
        <end position="99"/>
    </location>
</feature>
<comment type="subcellular location">
    <subcellularLocation>
        <location evidence="1">Cell membrane</location>
        <topology evidence="1">Multi-pass membrane protein</topology>
    </subcellularLocation>
</comment>
<accession>A0A3S4EVH2</accession>
<evidence type="ECO:0000259" key="8">
    <source>
        <dbReference type="Pfam" id="PF02687"/>
    </source>
</evidence>
<evidence type="ECO:0000256" key="4">
    <source>
        <dbReference type="ARBA" id="ARBA00022692"/>
    </source>
</evidence>